<dbReference type="Pfam" id="PF00730">
    <property type="entry name" value="HhH-GPD"/>
    <property type="match status" value="1"/>
</dbReference>
<protein>
    <recommendedName>
        <fullName evidence="13">Sugar fermentation stimulation protein homolog</fullName>
    </recommendedName>
</protein>
<evidence type="ECO:0000256" key="2">
    <source>
        <dbReference type="ARBA" id="ARBA00001966"/>
    </source>
</evidence>
<dbReference type="Pfam" id="PF14815">
    <property type="entry name" value="NUDIX_4"/>
    <property type="match status" value="1"/>
</dbReference>
<dbReference type="GO" id="GO:0046872">
    <property type="term" value="F:metal ion binding"/>
    <property type="evidence" value="ECO:0007669"/>
    <property type="project" value="UniProtKB-KW"/>
</dbReference>
<keyword evidence="5" id="KW-0004">4Fe-4S</keyword>
<evidence type="ECO:0000256" key="9">
    <source>
        <dbReference type="ARBA" id="ARBA00023004"/>
    </source>
</evidence>
<dbReference type="Pfam" id="PF03749">
    <property type="entry name" value="SfsA"/>
    <property type="match status" value="1"/>
</dbReference>
<dbReference type="Pfam" id="PF00633">
    <property type="entry name" value="HHH"/>
    <property type="match status" value="1"/>
</dbReference>
<feature type="domain" description="HhH-GPD" evidence="14">
    <location>
        <begin position="266"/>
        <end position="417"/>
    </location>
</feature>
<dbReference type="GO" id="GO:0032357">
    <property type="term" value="F:oxidized purine DNA binding"/>
    <property type="evidence" value="ECO:0007669"/>
    <property type="project" value="TreeGrafter"/>
</dbReference>
<evidence type="ECO:0000256" key="4">
    <source>
        <dbReference type="ARBA" id="ARBA00008343"/>
    </source>
</evidence>
<dbReference type="HAMAP" id="MF_00095">
    <property type="entry name" value="SfsA"/>
    <property type="match status" value="1"/>
</dbReference>
<dbReference type="GO" id="GO:0035485">
    <property type="term" value="F:adenine/guanine mispair binding"/>
    <property type="evidence" value="ECO:0007669"/>
    <property type="project" value="TreeGrafter"/>
</dbReference>
<evidence type="ECO:0000256" key="5">
    <source>
        <dbReference type="ARBA" id="ARBA00022485"/>
    </source>
</evidence>
<dbReference type="SMART" id="SM00478">
    <property type="entry name" value="ENDO3c"/>
    <property type="match status" value="1"/>
</dbReference>
<comment type="similarity">
    <text evidence="13">Belongs to the SfsA family.</text>
</comment>
<evidence type="ECO:0000256" key="13">
    <source>
        <dbReference type="HAMAP-Rule" id="MF_00095"/>
    </source>
</evidence>
<dbReference type="Gene3D" id="1.10.340.30">
    <property type="entry name" value="Hypothetical protein, domain 2"/>
    <property type="match status" value="1"/>
</dbReference>
<dbReference type="InterPro" id="IPR041465">
    <property type="entry name" value="SfsA_N"/>
</dbReference>
<evidence type="ECO:0000256" key="11">
    <source>
        <dbReference type="ARBA" id="ARBA00023204"/>
    </source>
</evidence>
<keyword evidence="12" id="KW-0326">Glycosidase</keyword>
<dbReference type="FunFam" id="1.10.340.30:FF:000002">
    <property type="entry name" value="Adenine DNA glycosylase"/>
    <property type="match status" value="1"/>
</dbReference>
<evidence type="ECO:0000256" key="6">
    <source>
        <dbReference type="ARBA" id="ARBA00022723"/>
    </source>
</evidence>
<evidence type="ECO:0000313" key="16">
    <source>
        <dbReference type="Proteomes" id="UP000824263"/>
    </source>
</evidence>
<evidence type="ECO:0000259" key="14">
    <source>
        <dbReference type="SMART" id="SM00478"/>
    </source>
</evidence>
<dbReference type="CDD" id="cd00056">
    <property type="entry name" value="ENDO3c"/>
    <property type="match status" value="1"/>
</dbReference>
<dbReference type="SUPFAM" id="SSF55811">
    <property type="entry name" value="Nudix"/>
    <property type="match status" value="1"/>
</dbReference>
<keyword evidence="7" id="KW-0227">DNA damage</keyword>
<dbReference type="GO" id="GO:0000701">
    <property type="term" value="F:purine-specific mismatch base pair DNA N-glycosylase activity"/>
    <property type="evidence" value="ECO:0007669"/>
    <property type="project" value="UniProtKB-EC"/>
</dbReference>
<dbReference type="EMBL" id="DXGF01000137">
    <property type="protein sequence ID" value="HIW84180.1"/>
    <property type="molecule type" value="Genomic_DNA"/>
</dbReference>
<name>A0A9D1UF48_9FIRM</name>
<evidence type="ECO:0000256" key="12">
    <source>
        <dbReference type="ARBA" id="ARBA00023295"/>
    </source>
</evidence>
<reference evidence="15" key="1">
    <citation type="journal article" date="2021" name="PeerJ">
        <title>Extensive microbial diversity within the chicken gut microbiome revealed by metagenomics and culture.</title>
        <authorList>
            <person name="Gilroy R."/>
            <person name="Ravi A."/>
            <person name="Getino M."/>
            <person name="Pursley I."/>
            <person name="Horton D.L."/>
            <person name="Alikhan N.F."/>
            <person name="Baker D."/>
            <person name="Gharbi K."/>
            <person name="Hall N."/>
            <person name="Watson M."/>
            <person name="Adriaenssens E.M."/>
            <person name="Foster-Nyarko E."/>
            <person name="Jarju S."/>
            <person name="Secka A."/>
            <person name="Antonio M."/>
            <person name="Oren A."/>
            <person name="Chaudhuri R.R."/>
            <person name="La Ragione R."/>
            <person name="Hildebrand F."/>
            <person name="Pallen M.J."/>
        </authorList>
    </citation>
    <scope>NUCLEOTIDE SEQUENCE</scope>
    <source>
        <strain evidence="15">ChiSxjej1B13-11762</strain>
    </source>
</reference>
<evidence type="ECO:0000256" key="10">
    <source>
        <dbReference type="ARBA" id="ARBA00023014"/>
    </source>
</evidence>
<dbReference type="InterPro" id="IPR005224">
    <property type="entry name" value="SfsA"/>
</dbReference>
<dbReference type="InterPro" id="IPR003265">
    <property type="entry name" value="HhH-GPD_domain"/>
</dbReference>
<dbReference type="NCBIfam" id="TIGR00230">
    <property type="entry name" value="sfsA"/>
    <property type="match status" value="1"/>
</dbReference>
<dbReference type="NCBIfam" id="TIGR01084">
    <property type="entry name" value="mutY"/>
    <property type="match status" value="1"/>
</dbReference>
<dbReference type="Gene3D" id="3.90.79.10">
    <property type="entry name" value="Nucleoside Triphosphate Pyrophosphohydrolase"/>
    <property type="match status" value="1"/>
</dbReference>
<gene>
    <name evidence="15" type="primary">mutY</name>
    <name evidence="13" type="synonym">sfsA</name>
    <name evidence="15" type="ORF">H9873_07655</name>
</gene>
<dbReference type="CDD" id="cd03431">
    <property type="entry name" value="NUDIX_DNA_Glycosylase_C-MutY"/>
    <property type="match status" value="1"/>
</dbReference>
<comment type="cofactor">
    <cofactor evidence="2">
        <name>[4Fe-4S] cluster</name>
        <dbReference type="ChEBI" id="CHEBI:49883"/>
    </cofactor>
</comment>
<dbReference type="InterPro" id="IPR044298">
    <property type="entry name" value="MIG/MutY"/>
</dbReference>
<comment type="caution">
    <text evidence="15">The sequence shown here is derived from an EMBL/GenBank/DDBJ whole genome shotgun (WGS) entry which is preliminary data.</text>
</comment>
<evidence type="ECO:0000313" key="15">
    <source>
        <dbReference type="EMBL" id="HIW84180.1"/>
    </source>
</evidence>
<keyword evidence="11" id="KW-0234">DNA repair</keyword>
<comment type="similarity">
    <text evidence="4">Belongs to the Nth/MutY family.</text>
</comment>
<reference evidence="15" key="2">
    <citation type="submission" date="2021-04" db="EMBL/GenBank/DDBJ databases">
        <authorList>
            <person name="Gilroy R."/>
        </authorList>
    </citation>
    <scope>NUCLEOTIDE SEQUENCE</scope>
    <source>
        <strain evidence="15">ChiSxjej1B13-11762</strain>
    </source>
</reference>
<dbReference type="Gene3D" id="3.40.1350.60">
    <property type="match status" value="1"/>
</dbReference>
<dbReference type="InterPro" id="IPR040452">
    <property type="entry name" value="SfsA_C"/>
</dbReference>
<dbReference type="PANTHER" id="PTHR42944">
    <property type="entry name" value="ADENINE DNA GLYCOSYLASE"/>
    <property type="match status" value="1"/>
</dbReference>
<evidence type="ECO:0000256" key="8">
    <source>
        <dbReference type="ARBA" id="ARBA00022801"/>
    </source>
</evidence>
<organism evidence="15 16">
    <name type="scientific">Candidatus Dorea gallistercoris</name>
    <dbReference type="NCBI Taxonomy" id="2838542"/>
    <lineage>
        <taxon>Bacteria</taxon>
        <taxon>Bacillati</taxon>
        <taxon>Bacillota</taxon>
        <taxon>Clostridia</taxon>
        <taxon>Lachnospirales</taxon>
        <taxon>Lachnospiraceae</taxon>
        <taxon>Dorea</taxon>
    </lineage>
</organism>
<evidence type="ECO:0000256" key="1">
    <source>
        <dbReference type="ARBA" id="ARBA00000843"/>
    </source>
</evidence>
<dbReference type="Gene3D" id="2.40.50.580">
    <property type="match status" value="1"/>
</dbReference>
<dbReference type="GO" id="GO:0006298">
    <property type="term" value="P:mismatch repair"/>
    <property type="evidence" value="ECO:0007669"/>
    <property type="project" value="TreeGrafter"/>
</dbReference>
<evidence type="ECO:0000256" key="7">
    <source>
        <dbReference type="ARBA" id="ARBA00022763"/>
    </source>
</evidence>
<accession>A0A9D1UF48</accession>
<keyword evidence="8" id="KW-0378">Hydrolase</keyword>
<dbReference type="InterPro" id="IPR023170">
    <property type="entry name" value="HhH_base_excis_C"/>
</dbReference>
<comment type="function">
    <text evidence="3">Adenine glycosylase active on G-A mispairs. MutY also corrects error-prone DNA synthesis past GO lesions which are due to the oxidatively damaged form of guanine: 7,8-dihydro-8-oxoguanine (8-oxo-dGTP).</text>
</comment>
<dbReference type="GO" id="GO:0006284">
    <property type="term" value="P:base-excision repair"/>
    <property type="evidence" value="ECO:0007669"/>
    <property type="project" value="InterPro"/>
</dbReference>
<keyword evidence="9" id="KW-0408">Iron</keyword>
<dbReference type="SUPFAM" id="SSF48150">
    <property type="entry name" value="DNA-glycosylase"/>
    <property type="match status" value="1"/>
</dbReference>
<dbReference type="CDD" id="cd22359">
    <property type="entry name" value="SfsA-like_bacterial"/>
    <property type="match status" value="1"/>
</dbReference>
<dbReference type="Proteomes" id="UP000824263">
    <property type="component" value="Unassembled WGS sequence"/>
</dbReference>
<dbReference type="InterPro" id="IPR005760">
    <property type="entry name" value="A/G_AdeGlyc_MutY"/>
</dbReference>
<proteinExistence type="inferred from homology"/>
<evidence type="ECO:0000256" key="3">
    <source>
        <dbReference type="ARBA" id="ARBA00002933"/>
    </source>
</evidence>
<dbReference type="GO" id="GO:0034039">
    <property type="term" value="F:8-oxo-7,8-dihydroguanine DNA N-glycosylase activity"/>
    <property type="evidence" value="ECO:0007669"/>
    <property type="project" value="TreeGrafter"/>
</dbReference>
<dbReference type="GO" id="GO:0051539">
    <property type="term" value="F:4 iron, 4 sulfur cluster binding"/>
    <property type="evidence" value="ECO:0007669"/>
    <property type="project" value="UniProtKB-KW"/>
</dbReference>
<dbReference type="AlphaFoldDB" id="A0A9D1UF48"/>
<keyword evidence="10" id="KW-0411">Iron-sulfur</keyword>
<dbReference type="Pfam" id="PF17746">
    <property type="entry name" value="SfsA_N"/>
    <property type="match status" value="1"/>
</dbReference>
<dbReference type="InterPro" id="IPR029119">
    <property type="entry name" value="MutY_C"/>
</dbReference>
<dbReference type="Gene3D" id="1.10.1670.10">
    <property type="entry name" value="Helix-hairpin-Helix base-excision DNA repair enzymes (C-terminal)"/>
    <property type="match status" value="1"/>
</dbReference>
<dbReference type="InterPro" id="IPR000445">
    <property type="entry name" value="HhH_motif"/>
</dbReference>
<dbReference type="FunFam" id="2.40.50.580:FF:000002">
    <property type="entry name" value="Sugar fermentation stimulation protein homolog"/>
    <property type="match status" value="1"/>
</dbReference>
<sequence length="575" mass="66136">MKYENIREGRFIDRPNRFIAHVELDGREEVVHVKNTGRCRELLIPGAAVYVQDGQNPERKTKWDLIAVQKQNRLINMDSQIPNQVVREWLEKGHLFENITLIRPEYTYGNSRFDLYVEADGKKALIEVKGVTLEENGAVRFPDAPSERAVKHLEELIQAMEDGYKAYVFFVIQMKDVRYFTPNITTHPQFGEALKKAADAGVKILAYDCQVEPDRIDVADPVPVVLEDPELYEIRGPLVEWYREHHRNLPWRNQPSPYHVWVSEIMLQQTRVEAVKPYYQRFLSALPTVKDLAEAPEDQLLKLWEGLGYYNRVRNMQKAAQQVMADYGGEFPVTYEGIRSLKGIGSYTAGAICSFAYGIPKPAVDGNVLRVIMRLTGDASDIMKQSTKKQVEEKLERVIPAGAASDFNQGLIELGAIVCVPNGQPKCEECPLAYVCRARIEGRINELPVKTKAKERRIEERTILVFRDGEKTAICKRPDKGLLAGMYELPNYLRHMSRKEVTEYSKEIGLMPVRIKKLPEAKHIFSHVEWHMIGYEVRVDELEKTNEKGFLFIHPEEIQEKYPIPAAFGKYLLRF</sequence>
<comment type="catalytic activity">
    <reaction evidence="1">
        <text>Hydrolyzes free adenine bases from 7,8-dihydro-8-oxoguanine:adenine mismatched double-stranded DNA, leaving an apurinic site.</text>
        <dbReference type="EC" id="3.2.2.31"/>
    </reaction>
</comment>
<dbReference type="PANTHER" id="PTHR42944:SF1">
    <property type="entry name" value="ADENINE DNA GLYCOSYLASE"/>
    <property type="match status" value="1"/>
</dbReference>
<dbReference type="InterPro" id="IPR015797">
    <property type="entry name" value="NUDIX_hydrolase-like_dom_sf"/>
</dbReference>
<keyword evidence="6" id="KW-0479">Metal-binding</keyword>
<dbReference type="InterPro" id="IPR011257">
    <property type="entry name" value="DNA_glycosylase"/>
</dbReference>